<proteinExistence type="predicted"/>
<keyword evidence="2" id="KW-1185">Reference proteome</keyword>
<dbReference type="Proteomes" id="UP001151760">
    <property type="component" value="Unassembled WGS sequence"/>
</dbReference>
<organism evidence="1 2">
    <name type="scientific">Tanacetum coccineum</name>
    <dbReference type="NCBI Taxonomy" id="301880"/>
    <lineage>
        <taxon>Eukaryota</taxon>
        <taxon>Viridiplantae</taxon>
        <taxon>Streptophyta</taxon>
        <taxon>Embryophyta</taxon>
        <taxon>Tracheophyta</taxon>
        <taxon>Spermatophyta</taxon>
        <taxon>Magnoliopsida</taxon>
        <taxon>eudicotyledons</taxon>
        <taxon>Gunneridae</taxon>
        <taxon>Pentapetalae</taxon>
        <taxon>asterids</taxon>
        <taxon>campanulids</taxon>
        <taxon>Asterales</taxon>
        <taxon>Asteraceae</taxon>
        <taxon>Asteroideae</taxon>
        <taxon>Anthemideae</taxon>
        <taxon>Anthemidinae</taxon>
        <taxon>Tanacetum</taxon>
    </lineage>
</organism>
<dbReference type="EMBL" id="BQNB010014961">
    <property type="protein sequence ID" value="GJT34420.1"/>
    <property type="molecule type" value="Genomic_DNA"/>
</dbReference>
<reference evidence="1" key="1">
    <citation type="journal article" date="2022" name="Int. J. Mol. Sci.">
        <title>Draft Genome of Tanacetum Coccineum: Genomic Comparison of Closely Related Tanacetum-Family Plants.</title>
        <authorList>
            <person name="Yamashiro T."/>
            <person name="Shiraishi A."/>
            <person name="Nakayama K."/>
            <person name="Satake H."/>
        </authorList>
    </citation>
    <scope>NUCLEOTIDE SEQUENCE</scope>
</reference>
<comment type="caution">
    <text evidence="1">The sequence shown here is derived from an EMBL/GenBank/DDBJ whole genome shotgun (WGS) entry which is preliminary data.</text>
</comment>
<reference evidence="1" key="2">
    <citation type="submission" date="2022-01" db="EMBL/GenBank/DDBJ databases">
        <authorList>
            <person name="Yamashiro T."/>
            <person name="Shiraishi A."/>
            <person name="Satake H."/>
            <person name="Nakayama K."/>
        </authorList>
    </citation>
    <scope>NUCLEOTIDE SEQUENCE</scope>
</reference>
<name>A0ABQ5D6F5_9ASTR</name>
<protein>
    <submittedName>
        <fullName evidence="1">Uncharacterized protein</fullName>
    </submittedName>
</protein>
<gene>
    <name evidence="1" type="ORF">Tco_0924839</name>
</gene>
<evidence type="ECO:0000313" key="1">
    <source>
        <dbReference type="EMBL" id="GJT34420.1"/>
    </source>
</evidence>
<accession>A0ABQ5D6F5</accession>
<evidence type="ECO:0000313" key="2">
    <source>
        <dbReference type="Proteomes" id="UP001151760"/>
    </source>
</evidence>
<sequence length="291" mass="32239">MYGMIFYLVQCESLCRIPVFSPLTGCDRLVIRAKNHDGGNYAESSGLSTAAGKGGAGGPGVASQVHPLMTEEMGVDIDARLSMRHRAAEGLVVFTSHAWRRLYDIKGPLVRELMLEFFSTCRFDDMVLDLVTNGVLRTVTSKGDLRGYWEEISSFGDFFTTVPSYLLIRDPLRRLYHCLIAHTIARRGHALEKVTSTDLLLPEESLQGTTIVGMELGEIELDELARLHISESAAHAKEEARLQDEVHRIHVSLGEQCEVVDVVAGDLSRTSLEKKSTELVKYRSSGILCVL</sequence>